<evidence type="ECO:0000313" key="2">
    <source>
        <dbReference type="Proteomes" id="UP001345963"/>
    </source>
</evidence>
<protein>
    <submittedName>
        <fullName evidence="1">Uncharacterized protein</fullName>
    </submittedName>
</protein>
<name>A0ABU7C0J8_9TELE</name>
<dbReference type="EMBL" id="JAHUTI010071745">
    <property type="protein sequence ID" value="MED6255721.1"/>
    <property type="molecule type" value="Genomic_DNA"/>
</dbReference>
<dbReference type="InterPro" id="IPR051587">
    <property type="entry name" value="Adhesion_GPCR"/>
</dbReference>
<organism evidence="1 2">
    <name type="scientific">Ataeniobius toweri</name>
    <dbReference type="NCBI Taxonomy" id="208326"/>
    <lineage>
        <taxon>Eukaryota</taxon>
        <taxon>Metazoa</taxon>
        <taxon>Chordata</taxon>
        <taxon>Craniata</taxon>
        <taxon>Vertebrata</taxon>
        <taxon>Euteleostomi</taxon>
        <taxon>Actinopterygii</taxon>
        <taxon>Neopterygii</taxon>
        <taxon>Teleostei</taxon>
        <taxon>Neoteleostei</taxon>
        <taxon>Acanthomorphata</taxon>
        <taxon>Ovalentaria</taxon>
        <taxon>Atherinomorphae</taxon>
        <taxon>Cyprinodontiformes</taxon>
        <taxon>Goodeidae</taxon>
        <taxon>Ataeniobius</taxon>
    </lineage>
</organism>
<reference evidence="1 2" key="1">
    <citation type="submission" date="2021-07" db="EMBL/GenBank/DDBJ databases">
        <authorList>
            <person name="Palmer J.M."/>
        </authorList>
    </citation>
    <scope>NUCLEOTIDE SEQUENCE [LARGE SCALE GENOMIC DNA]</scope>
    <source>
        <strain evidence="1 2">AT_MEX2019</strain>
        <tissue evidence="1">Muscle</tissue>
    </source>
</reference>
<gene>
    <name evidence="1" type="ORF">ATANTOWER_013869</name>
</gene>
<comment type="caution">
    <text evidence="1">The sequence shown here is derived from an EMBL/GenBank/DDBJ whole genome shotgun (WGS) entry which is preliminary data.</text>
</comment>
<dbReference type="Proteomes" id="UP001345963">
    <property type="component" value="Unassembled WGS sequence"/>
</dbReference>
<proteinExistence type="predicted"/>
<dbReference type="PANTHER" id="PTHR45813">
    <property type="entry name" value="IG-LIKE DOMAIN-CONTAINING PROTEIN"/>
    <property type="match status" value="1"/>
</dbReference>
<dbReference type="PANTHER" id="PTHR45813:SF4">
    <property type="entry name" value="ADHESION G PROTEIN-COUPLED RECEPTOR F5"/>
    <property type="match status" value="1"/>
</dbReference>
<evidence type="ECO:0000313" key="1">
    <source>
        <dbReference type="EMBL" id="MED6255721.1"/>
    </source>
</evidence>
<keyword evidence="2" id="KW-1185">Reference proteome</keyword>
<sequence>MSAALAAGLPCQLSADRALTATGLYECTLQGEGFHFIQKRSVGTDTIKSAPNVRVQQALWVKCKEGEKETVICCVQSPYNVRWYDGSKVLSSVAGEAGCIKYEYPMQSCSHSNKQFTCKVTEPEAFQATTTLNIFTDPIVCNNTEFGTGRMGDKATTMCAEGLKGYKSAVCLESAVWKLVEDFCIVTKINELFIDSVVGSYLL</sequence>
<accession>A0ABU7C0J8</accession>